<dbReference type="RefSeq" id="WP_139602571.1">
    <property type="nucleotide sequence ID" value="NZ_VDCQ01000014.1"/>
</dbReference>
<evidence type="ECO:0000259" key="2">
    <source>
        <dbReference type="Pfam" id="PF22725"/>
    </source>
</evidence>
<sequence length="333" mass="36591">MKRLKAGIIGLGSWGECHLQAYRALSAVEVTAICDANESRLDAMAGKYRVPQAFTSYEALLERDDIDLVSVVTFEKNHLAPVLAALRAGKHVLVEKPVSTDLAEIRQMQAVAEQCGKHVLPGHLLRFDPRYAEIYEALKPGGRLGQPVSIFLKRSRAKSLFATYQRTHTVYELTVHDLDLAIWYAGSRVKKVRAMGRYAMKGRAPDVLWSTLEFENGVVAVIGSNWMNPDEAGIAMFDAAEIIGEQGIAHFETSHSGTQIWDDETGRHSPDQNIHYTLAGKAGGCLKDQLAYISDCLIRGEAPDYISFADAVHGIEVAGAIERAAESGREILL</sequence>
<dbReference type="Proteomes" id="UP000307943">
    <property type="component" value="Unassembled WGS sequence"/>
</dbReference>
<dbReference type="SUPFAM" id="SSF55347">
    <property type="entry name" value="Glyceraldehyde-3-phosphate dehydrogenase-like, C-terminal domain"/>
    <property type="match status" value="1"/>
</dbReference>
<evidence type="ECO:0000313" key="3">
    <source>
        <dbReference type="EMBL" id="TNJ66030.1"/>
    </source>
</evidence>
<feature type="domain" description="Gfo/Idh/MocA-like oxidoreductase N-terminal" evidence="1">
    <location>
        <begin position="5"/>
        <end position="123"/>
    </location>
</feature>
<evidence type="ECO:0000259" key="1">
    <source>
        <dbReference type="Pfam" id="PF01408"/>
    </source>
</evidence>
<dbReference type="Gene3D" id="3.40.50.720">
    <property type="entry name" value="NAD(P)-binding Rossmann-like Domain"/>
    <property type="match status" value="1"/>
</dbReference>
<name>A0A5C4TBQ9_9BACL</name>
<dbReference type="InterPro" id="IPR000683">
    <property type="entry name" value="Gfo/Idh/MocA-like_OxRdtase_N"/>
</dbReference>
<dbReference type="Pfam" id="PF22725">
    <property type="entry name" value="GFO_IDH_MocA_C3"/>
    <property type="match status" value="1"/>
</dbReference>
<accession>A0A5C4TBQ9</accession>
<dbReference type="PANTHER" id="PTHR43377">
    <property type="entry name" value="BILIVERDIN REDUCTASE A"/>
    <property type="match status" value="1"/>
</dbReference>
<evidence type="ECO:0000313" key="4">
    <source>
        <dbReference type="Proteomes" id="UP000307943"/>
    </source>
</evidence>
<dbReference type="Pfam" id="PF01408">
    <property type="entry name" value="GFO_IDH_MocA"/>
    <property type="match status" value="1"/>
</dbReference>
<dbReference type="SUPFAM" id="SSF51735">
    <property type="entry name" value="NAD(P)-binding Rossmann-fold domains"/>
    <property type="match status" value="1"/>
</dbReference>
<dbReference type="EMBL" id="VDCQ01000014">
    <property type="protein sequence ID" value="TNJ66030.1"/>
    <property type="molecule type" value="Genomic_DNA"/>
</dbReference>
<dbReference type="InterPro" id="IPR055170">
    <property type="entry name" value="GFO_IDH_MocA-like_dom"/>
</dbReference>
<comment type="caution">
    <text evidence="3">The sequence shown here is derived from an EMBL/GenBank/DDBJ whole genome shotgun (WGS) entry which is preliminary data.</text>
</comment>
<gene>
    <name evidence="3" type="ORF">FE784_12715</name>
</gene>
<dbReference type="PANTHER" id="PTHR43377:SF1">
    <property type="entry name" value="BILIVERDIN REDUCTASE A"/>
    <property type="match status" value="1"/>
</dbReference>
<protein>
    <submittedName>
        <fullName evidence="3">Gfo/Idh/MocA family oxidoreductase</fullName>
    </submittedName>
</protein>
<keyword evidence="4" id="KW-1185">Reference proteome</keyword>
<dbReference type="Gene3D" id="3.30.360.10">
    <property type="entry name" value="Dihydrodipicolinate Reductase, domain 2"/>
    <property type="match status" value="1"/>
</dbReference>
<reference evidence="3 4" key="1">
    <citation type="submission" date="2019-05" db="EMBL/GenBank/DDBJ databases">
        <title>We sequenced the genome of Paenibacillus hemerocallicola KCTC 33185 for further insight into its adaptation and study the phylogeny of Paenibacillus.</title>
        <authorList>
            <person name="Narsing Rao M.P."/>
        </authorList>
    </citation>
    <scope>NUCLEOTIDE SEQUENCE [LARGE SCALE GENOMIC DNA]</scope>
    <source>
        <strain evidence="3 4">KCTC 33185</strain>
    </source>
</reference>
<feature type="domain" description="GFO/IDH/MocA-like oxidoreductase" evidence="2">
    <location>
        <begin position="167"/>
        <end position="249"/>
    </location>
</feature>
<dbReference type="AlphaFoldDB" id="A0A5C4TBQ9"/>
<proteinExistence type="predicted"/>
<organism evidence="3 4">
    <name type="scientific">Paenibacillus hemerocallicola</name>
    <dbReference type="NCBI Taxonomy" id="1172614"/>
    <lineage>
        <taxon>Bacteria</taxon>
        <taxon>Bacillati</taxon>
        <taxon>Bacillota</taxon>
        <taxon>Bacilli</taxon>
        <taxon>Bacillales</taxon>
        <taxon>Paenibacillaceae</taxon>
        <taxon>Paenibacillus</taxon>
    </lineage>
</organism>
<dbReference type="OrthoDB" id="9815825at2"/>
<dbReference type="GO" id="GO:0000166">
    <property type="term" value="F:nucleotide binding"/>
    <property type="evidence" value="ECO:0007669"/>
    <property type="project" value="InterPro"/>
</dbReference>
<dbReference type="InterPro" id="IPR051450">
    <property type="entry name" value="Gfo/Idh/MocA_Oxidoreductases"/>
</dbReference>
<dbReference type="InterPro" id="IPR036291">
    <property type="entry name" value="NAD(P)-bd_dom_sf"/>
</dbReference>